<evidence type="ECO:0000313" key="2">
    <source>
        <dbReference type="Proteomes" id="UP000785679"/>
    </source>
</evidence>
<comment type="caution">
    <text evidence="1">The sequence shown here is derived from an EMBL/GenBank/DDBJ whole genome shotgun (WGS) entry which is preliminary data.</text>
</comment>
<evidence type="ECO:0000313" key="1">
    <source>
        <dbReference type="EMBL" id="TNV75045.1"/>
    </source>
</evidence>
<gene>
    <name evidence="1" type="ORF">FGO68_gene1697</name>
</gene>
<dbReference type="Proteomes" id="UP000785679">
    <property type="component" value="Unassembled WGS sequence"/>
</dbReference>
<dbReference type="AlphaFoldDB" id="A0A8J8NIE2"/>
<sequence length="103" mass="12459">MHEFKIIIIQMEVDHNYSFEHLQELAKQKNITYVLKRDGEKQFIDIEKIAERLKNLAFGLQHININLIMWKVIQGMYEGKPLIKFQEQLQSNQIIWRQKHVLI</sequence>
<dbReference type="SUPFAM" id="SSF48168">
    <property type="entry name" value="R1 subunit of ribonucleotide reductase, N-terminal domain"/>
    <property type="match status" value="1"/>
</dbReference>
<dbReference type="InterPro" id="IPR008926">
    <property type="entry name" value="RNR_R1-su_N"/>
</dbReference>
<name>A0A8J8NIE2_HALGN</name>
<keyword evidence="2" id="KW-1185">Reference proteome</keyword>
<dbReference type="EMBL" id="RRYP01016511">
    <property type="protein sequence ID" value="TNV75045.1"/>
    <property type="molecule type" value="Genomic_DNA"/>
</dbReference>
<proteinExistence type="predicted"/>
<protein>
    <submittedName>
        <fullName evidence="1">Uncharacterized protein</fullName>
    </submittedName>
</protein>
<accession>A0A8J8NIE2</accession>
<organism evidence="1 2">
    <name type="scientific">Halteria grandinella</name>
    <dbReference type="NCBI Taxonomy" id="5974"/>
    <lineage>
        <taxon>Eukaryota</taxon>
        <taxon>Sar</taxon>
        <taxon>Alveolata</taxon>
        <taxon>Ciliophora</taxon>
        <taxon>Intramacronucleata</taxon>
        <taxon>Spirotrichea</taxon>
        <taxon>Stichotrichia</taxon>
        <taxon>Sporadotrichida</taxon>
        <taxon>Halteriidae</taxon>
        <taxon>Halteria</taxon>
    </lineage>
</organism>
<dbReference type="OrthoDB" id="3000483at2759"/>
<reference evidence="1" key="1">
    <citation type="submission" date="2019-06" db="EMBL/GenBank/DDBJ databases">
        <authorList>
            <person name="Zheng W."/>
        </authorList>
    </citation>
    <scope>NUCLEOTIDE SEQUENCE</scope>
    <source>
        <strain evidence="1">QDHG01</strain>
    </source>
</reference>